<dbReference type="GO" id="GO:0005829">
    <property type="term" value="C:cytosol"/>
    <property type="evidence" value="ECO:0007669"/>
    <property type="project" value="TreeGrafter"/>
</dbReference>
<dbReference type="InterPro" id="IPR033828">
    <property type="entry name" value="GATase1_CTP_Synthase"/>
</dbReference>
<dbReference type="Pfam" id="PF00117">
    <property type="entry name" value="GATase"/>
    <property type="match status" value="1"/>
</dbReference>
<evidence type="ECO:0000256" key="6">
    <source>
        <dbReference type="ARBA" id="ARBA00022840"/>
    </source>
</evidence>
<dbReference type="FunFam" id="3.40.50.300:FF:000009">
    <property type="entry name" value="CTP synthase"/>
    <property type="match status" value="1"/>
</dbReference>
<keyword evidence="9 11" id="KW-0665">Pyrimidine biosynthesis</keyword>
<feature type="binding site" evidence="11">
    <location>
        <position position="157"/>
    </location>
    <ligand>
        <name>Mg(2+)</name>
        <dbReference type="ChEBI" id="CHEBI:18420"/>
    </ligand>
</feature>
<comment type="miscellaneous">
    <text evidence="11">CTPSs have evolved a hybrid strategy for distinguishing between UTP and CTP. The overlapping regions of the product feedback inhibitory and substrate sites recognize a common feature in both compounds, the triphosphate moiety. To differentiate isosteric substrate and product pyrimidine rings, an additional pocket far from the expected kinase/ligase catalytic site, specifically recognizes the cytosine and ribose portions of the product inhibitor.</text>
</comment>
<feature type="binding site" evidence="11">
    <location>
        <position position="424"/>
    </location>
    <ligand>
        <name>L-glutamine</name>
        <dbReference type="ChEBI" id="CHEBI:58359"/>
    </ligand>
</feature>
<evidence type="ECO:0000256" key="2">
    <source>
        <dbReference type="ARBA" id="ARBA00007533"/>
    </source>
</evidence>
<comment type="catalytic activity">
    <reaction evidence="10 11">
        <text>UTP + L-glutamine + ATP + H2O = CTP + L-glutamate + ADP + phosphate + 2 H(+)</text>
        <dbReference type="Rhea" id="RHEA:26426"/>
        <dbReference type="ChEBI" id="CHEBI:15377"/>
        <dbReference type="ChEBI" id="CHEBI:15378"/>
        <dbReference type="ChEBI" id="CHEBI:29985"/>
        <dbReference type="ChEBI" id="CHEBI:30616"/>
        <dbReference type="ChEBI" id="CHEBI:37563"/>
        <dbReference type="ChEBI" id="CHEBI:43474"/>
        <dbReference type="ChEBI" id="CHEBI:46398"/>
        <dbReference type="ChEBI" id="CHEBI:58359"/>
        <dbReference type="ChEBI" id="CHEBI:456216"/>
        <dbReference type="EC" id="6.3.4.2"/>
    </reaction>
</comment>
<evidence type="ECO:0000256" key="8">
    <source>
        <dbReference type="ARBA" id="ARBA00022962"/>
    </source>
</evidence>
<feature type="binding site" evidence="11">
    <location>
        <position position="239"/>
    </location>
    <ligand>
        <name>UTP</name>
        <dbReference type="ChEBI" id="CHEBI:46398"/>
    </ligand>
</feature>
<feature type="binding site" evidence="11">
    <location>
        <begin position="401"/>
        <end position="404"/>
    </location>
    <ligand>
        <name>L-glutamine</name>
        <dbReference type="ChEBI" id="CHEBI:58359"/>
    </ligand>
</feature>
<feature type="active site" evidence="11">
    <location>
        <position position="532"/>
    </location>
</feature>
<keyword evidence="12" id="KW-0812">Transmembrane</keyword>
<protein>
    <recommendedName>
        <fullName evidence="11">CTP synthase</fullName>
        <ecNumber evidence="11">6.3.4.2</ecNumber>
    </recommendedName>
    <alternativeName>
        <fullName evidence="11">Cytidine 5'-triphosphate synthase</fullName>
    </alternativeName>
    <alternativeName>
        <fullName evidence="11">Cytidine triphosphate synthetase</fullName>
        <shortName evidence="11">CTP synthetase</shortName>
        <shortName evidence="11">CTPS</shortName>
    </alternativeName>
    <alternativeName>
        <fullName evidence="11">UTP--ammonia ligase</fullName>
    </alternativeName>
</protein>
<dbReference type="PROSITE" id="PS51273">
    <property type="entry name" value="GATASE_TYPE_1"/>
    <property type="match status" value="1"/>
</dbReference>
<dbReference type="Pfam" id="PF06418">
    <property type="entry name" value="CTP_synth_N"/>
    <property type="match status" value="1"/>
</dbReference>
<keyword evidence="12" id="KW-0472">Membrane</keyword>
<dbReference type="SUPFAM" id="SSF52540">
    <property type="entry name" value="P-loop containing nucleoside triphosphate hydrolases"/>
    <property type="match status" value="1"/>
</dbReference>
<keyword evidence="8 11" id="KW-0315">Glutamine amidotransferase</keyword>
<comment type="caution">
    <text evidence="15">The sequence shown here is derived from an EMBL/GenBank/DDBJ whole genome shotgun (WGS) entry which is preliminary data.</text>
</comment>
<dbReference type="Gene3D" id="3.40.50.880">
    <property type="match status" value="1"/>
</dbReference>
<keyword evidence="12" id="KW-1133">Transmembrane helix</keyword>
<comment type="subunit">
    <text evidence="11">Homotetramer.</text>
</comment>
<evidence type="ECO:0000259" key="13">
    <source>
        <dbReference type="Pfam" id="PF00117"/>
    </source>
</evidence>
<evidence type="ECO:0000256" key="7">
    <source>
        <dbReference type="ARBA" id="ARBA00022842"/>
    </source>
</evidence>
<feature type="binding site" evidence="11">
    <location>
        <position position="485"/>
    </location>
    <ligand>
        <name>L-glutamine</name>
        <dbReference type="ChEBI" id="CHEBI:58359"/>
    </ligand>
</feature>
<dbReference type="InterPro" id="IPR017926">
    <property type="entry name" value="GATASE"/>
</dbReference>
<evidence type="ECO:0000256" key="10">
    <source>
        <dbReference type="ARBA" id="ARBA00047781"/>
    </source>
</evidence>
<dbReference type="InterPro" id="IPR017456">
    <property type="entry name" value="CTP_synthase_N"/>
</dbReference>
<dbReference type="PANTHER" id="PTHR11550:SF0">
    <property type="entry name" value="CTP SYNTHASE-RELATED"/>
    <property type="match status" value="1"/>
</dbReference>
<evidence type="ECO:0000313" key="15">
    <source>
        <dbReference type="EMBL" id="PIR93164.1"/>
    </source>
</evidence>
<feature type="domain" description="Glutamine amidotransferase" evidence="13">
    <location>
        <begin position="322"/>
        <end position="549"/>
    </location>
</feature>
<dbReference type="InterPro" id="IPR029062">
    <property type="entry name" value="Class_I_gatase-like"/>
</dbReference>
<dbReference type="GO" id="GO:0004359">
    <property type="term" value="F:glutaminase activity"/>
    <property type="evidence" value="ECO:0007669"/>
    <property type="project" value="RHEA"/>
</dbReference>
<dbReference type="GO" id="GO:0044210">
    <property type="term" value="P:'de novo' CTP biosynthetic process"/>
    <property type="evidence" value="ECO:0007669"/>
    <property type="project" value="UniProtKB-UniRule"/>
</dbReference>
<feature type="active site" evidence="11">
    <location>
        <position position="530"/>
    </location>
</feature>
<feature type="binding site" evidence="11">
    <location>
        <position position="239"/>
    </location>
    <ligand>
        <name>CTP</name>
        <dbReference type="ChEBI" id="CHEBI:37563"/>
        <note>allosteric inhibitor</note>
    </ligand>
</feature>
<keyword evidence="7 11" id="KW-0460">Magnesium</keyword>
<feature type="transmembrane region" description="Helical" evidence="12">
    <location>
        <begin position="20"/>
        <end position="45"/>
    </location>
</feature>
<dbReference type="UniPathway" id="UPA00159">
    <property type="reaction ID" value="UER00277"/>
</dbReference>
<proteinExistence type="inferred from homology"/>
<feature type="binding site" evidence="11">
    <location>
        <position position="29"/>
    </location>
    <ligand>
        <name>UTP</name>
        <dbReference type="ChEBI" id="CHEBI:46398"/>
    </ligand>
</feature>
<dbReference type="HAMAP" id="MF_01227">
    <property type="entry name" value="PyrG"/>
    <property type="match status" value="1"/>
</dbReference>
<dbReference type="InterPro" id="IPR027417">
    <property type="entry name" value="P-loop_NTPase"/>
</dbReference>
<dbReference type="GO" id="GO:0005524">
    <property type="term" value="F:ATP binding"/>
    <property type="evidence" value="ECO:0007669"/>
    <property type="project" value="UniProtKB-KW"/>
</dbReference>
<dbReference type="GO" id="GO:0042802">
    <property type="term" value="F:identical protein binding"/>
    <property type="evidence" value="ECO:0007669"/>
    <property type="project" value="TreeGrafter"/>
</dbReference>
<dbReference type="SUPFAM" id="SSF52317">
    <property type="entry name" value="Class I glutamine amidotransferase-like"/>
    <property type="match status" value="1"/>
</dbReference>
<dbReference type="Proteomes" id="UP000228626">
    <property type="component" value="Unassembled WGS sequence"/>
</dbReference>
<feature type="binding site" evidence="11">
    <location>
        <position position="29"/>
    </location>
    <ligand>
        <name>CTP</name>
        <dbReference type="ChEBI" id="CHEBI:37563"/>
        <note>allosteric inhibitor</note>
    </ligand>
</feature>
<evidence type="ECO:0000313" key="16">
    <source>
        <dbReference type="Proteomes" id="UP000228626"/>
    </source>
</evidence>
<comment type="catalytic activity">
    <reaction evidence="11">
        <text>L-glutamine + H2O = L-glutamate + NH4(+)</text>
        <dbReference type="Rhea" id="RHEA:15889"/>
        <dbReference type="ChEBI" id="CHEBI:15377"/>
        <dbReference type="ChEBI" id="CHEBI:28938"/>
        <dbReference type="ChEBI" id="CHEBI:29985"/>
        <dbReference type="ChEBI" id="CHEBI:58359"/>
    </reaction>
</comment>
<dbReference type="GO" id="GO:0046872">
    <property type="term" value="F:metal ion binding"/>
    <property type="evidence" value="ECO:0007669"/>
    <property type="project" value="UniProtKB-KW"/>
</dbReference>
<keyword evidence="6 11" id="KW-0067">ATP-binding</keyword>
<keyword evidence="3 11" id="KW-0436">Ligase</keyword>
<dbReference type="NCBIfam" id="NF003792">
    <property type="entry name" value="PRK05380.1"/>
    <property type="match status" value="1"/>
</dbReference>
<evidence type="ECO:0000256" key="1">
    <source>
        <dbReference type="ARBA" id="ARBA00005171"/>
    </source>
</evidence>
<evidence type="ECO:0000259" key="14">
    <source>
        <dbReference type="Pfam" id="PF06418"/>
    </source>
</evidence>
<evidence type="ECO:0000256" key="9">
    <source>
        <dbReference type="ARBA" id="ARBA00022975"/>
    </source>
</evidence>
<dbReference type="GO" id="GO:0003883">
    <property type="term" value="F:CTP synthase activity"/>
    <property type="evidence" value="ECO:0007669"/>
    <property type="project" value="UniProtKB-UniRule"/>
</dbReference>
<dbReference type="AlphaFoldDB" id="A0A2H0V253"/>
<dbReference type="PANTHER" id="PTHR11550">
    <property type="entry name" value="CTP SYNTHASE"/>
    <property type="match status" value="1"/>
</dbReference>
<dbReference type="CDD" id="cd01746">
    <property type="entry name" value="GATase1_CTP_Synthase"/>
    <property type="match status" value="1"/>
</dbReference>
<feature type="binding site" evidence="11">
    <location>
        <begin position="30"/>
        <end position="35"/>
    </location>
    <ligand>
        <name>ATP</name>
        <dbReference type="ChEBI" id="CHEBI:30616"/>
    </ligand>
</feature>
<organism evidence="15 16">
    <name type="scientific">Candidatus Falkowbacteria bacterium CG10_big_fil_rev_8_21_14_0_10_43_10</name>
    <dbReference type="NCBI Taxonomy" id="1974567"/>
    <lineage>
        <taxon>Bacteria</taxon>
        <taxon>Candidatus Falkowiibacteriota</taxon>
    </lineage>
</organism>
<accession>A0A2H0V253</accession>
<dbReference type="FunFam" id="3.40.50.880:FF:000002">
    <property type="entry name" value="CTP synthase"/>
    <property type="match status" value="1"/>
</dbReference>
<feature type="binding site" evidence="11">
    <location>
        <position position="373"/>
    </location>
    <ligand>
        <name>L-glutamine</name>
        <dbReference type="ChEBI" id="CHEBI:58359"/>
    </ligand>
</feature>
<dbReference type="GO" id="GO:0097268">
    <property type="term" value="C:cytoophidium"/>
    <property type="evidence" value="ECO:0007669"/>
    <property type="project" value="UniProtKB-ARBA"/>
</dbReference>
<comment type="catalytic activity">
    <reaction evidence="11">
        <text>UTP + NH4(+) + ATP = CTP + ADP + phosphate + 2 H(+)</text>
        <dbReference type="Rhea" id="RHEA:16597"/>
        <dbReference type="ChEBI" id="CHEBI:15378"/>
        <dbReference type="ChEBI" id="CHEBI:28938"/>
        <dbReference type="ChEBI" id="CHEBI:30616"/>
        <dbReference type="ChEBI" id="CHEBI:37563"/>
        <dbReference type="ChEBI" id="CHEBI:43474"/>
        <dbReference type="ChEBI" id="CHEBI:46398"/>
        <dbReference type="ChEBI" id="CHEBI:456216"/>
    </reaction>
</comment>
<dbReference type="Gene3D" id="3.40.50.300">
    <property type="entry name" value="P-loop containing nucleotide triphosphate hydrolases"/>
    <property type="match status" value="1"/>
</dbReference>
<keyword evidence="5 11" id="KW-0547">Nucleotide-binding</keyword>
<feature type="binding site" evidence="11">
    <location>
        <begin position="203"/>
        <end position="208"/>
    </location>
    <ligand>
        <name>UTP</name>
        <dbReference type="ChEBI" id="CHEBI:46398"/>
    </ligand>
</feature>
<dbReference type="EMBL" id="PFAR01000026">
    <property type="protein sequence ID" value="PIR93164.1"/>
    <property type="molecule type" value="Genomic_DNA"/>
</dbReference>
<evidence type="ECO:0000256" key="11">
    <source>
        <dbReference type="HAMAP-Rule" id="MF_01227"/>
    </source>
</evidence>
<dbReference type="InterPro" id="IPR004468">
    <property type="entry name" value="CTP_synthase"/>
</dbReference>
<comment type="function">
    <text evidence="11">Catalyzes the ATP-dependent amination of UTP to CTP with either L-glutamine or ammonia as the source of nitrogen. Regulates intracellular CTP levels through interactions with the four ribonucleotide triphosphates.</text>
</comment>
<feature type="binding site" evidence="11">
    <location>
        <position position="257"/>
    </location>
    <ligand>
        <name>ATP</name>
        <dbReference type="ChEBI" id="CHEBI:30616"/>
    </ligand>
</feature>
<feature type="binding site" evidence="11">
    <location>
        <position position="87"/>
    </location>
    <ligand>
        <name>ATP</name>
        <dbReference type="ChEBI" id="CHEBI:30616"/>
    </ligand>
</feature>
<feature type="binding site" evidence="11">
    <location>
        <position position="87"/>
    </location>
    <ligand>
        <name>Mg(2+)</name>
        <dbReference type="ChEBI" id="CHEBI:18420"/>
    </ligand>
</feature>
<dbReference type="NCBIfam" id="TIGR00337">
    <property type="entry name" value="PyrG"/>
    <property type="match status" value="1"/>
</dbReference>
<feature type="active site" description="Nucleophile; for glutamine hydrolysis" evidence="11">
    <location>
        <position position="400"/>
    </location>
</feature>
<comment type="similarity">
    <text evidence="2 11">Belongs to the CTP synthase family.</text>
</comment>
<comment type="pathway">
    <text evidence="1 11">Pyrimidine metabolism; CTP biosynthesis via de novo pathway; CTP from UDP: step 2/2.</text>
</comment>
<evidence type="ECO:0000256" key="4">
    <source>
        <dbReference type="ARBA" id="ARBA00022723"/>
    </source>
</evidence>
<dbReference type="GO" id="GO:0019856">
    <property type="term" value="P:pyrimidine nucleobase biosynthetic process"/>
    <property type="evidence" value="ECO:0007669"/>
    <property type="project" value="TreeGrafter"/>
</dbReference>
<name>A0A2H0V253_9BACT</name>
<feature type="binding site" evidence="11">
    <location>
        <begin position="203"/>
        <end position="208"/>
    </location>
    <ligand>
        <name>CTP</name>
        <dbReference type="ChEBI" id="CHEBI:37563"/>
        <note>allosteric inhibitor</note>
    </ligand>
</feature>
<gene>
    <name evidence="11" type="primary">pyrG</name>
    <name evidence="15" type="ORF">COT99_02230</name>
</gene>
<dbReference type="EC" id="6.3.4.2" evidence="11"/>
<reference evidence="16" key="1">
    <citation type="submission" date="2017-09" db="EMBL/GenBank/DDBJ databases">
        <title>Depth-based differentiation of microbial function through sediment-hosted aquifers and enrichment of novel symbionts in the deep terrestrial subsurface.</title>
        <authorList>
            <person name="Probst A.J."/>
            <person name="Ladd B."/>
            <person name="Jarett J.K."/>
            <person name="Geller-Mcgrath D.E."/>
            <person name="Sieber C.M.K."/>
            <person name="Emerson J.B."/>
            <person name="Anantharaman K."/>
            <person name="Thomas B.C."/>
            <person name="Malmstrom R."/>
            <person name="Stieglmeier M."/>
            <person name="Klingl A."/>
            <person name="Woyke T."/>
            <person name="Ryan C.M."/>
            <person name="Banfield J.F."/>
        </authorList>
    </citation>
    <scope>NUCLEOTIDE SEQUENCE [LARGE SCALE GENOMIC DNA]</scope>
</reference>
<evidence type="ECO:0000256" key="3">
    <source>
        <dbReference type="ARBA" id="ARBA00022598"/>
    </source>
</evidence>
<sequence>MPKQKSTNVRAKKLSPDTKYIFVVGGVMSGVGKGVAAASIGRILIGKGFEVSAIKIDPYINVDAGTMNPIEHGEVFVTDDGDETDQDCGNYERFLGRDIYKENYLTTGRVYLSVITRERNLEFGGKCVEVVPHIPLEVIKRIKEAAKKDQADIMIVEVGGTVGEYQNLLFLEAGRMMHLANPQNVLFVMVSYLPIPSKIGEMKTKPTQYAVHSLQAAGIQPDFILARAERPIDGPRSAKLATFCNVQEGDIISAPDVDSIYEIPLNFEKDNLGDKILQKFNLKPRRKDLIDWRAMAEKIKNAKQEVKIGIVGKYFGTGDFTLSDSYISVIEAIKHAGGVIGVKPKLSWINAEEVEKQGTEILAEFDGIIVPQGWGSRGAEGKIATIRYCRENKKPYFGLCYGMQMAVIEFARNVLGFKDANSEEVDIKTAHSVIHIMPNQKEYLAKKQYGGTIRLGAWPCKLKPGTHIAKAYGNKLDISERHRHRYEFNDQYRKQFEAAGMAIGGASPDNELVEAVEITSHPFFIGVQFHPEYKSRPLEPHPLFVEFIKVCANKK</sequence>
<comment type="activity regulation">
    <text evidence="11">Allosterically activated by GTP, when glutamine is the substrate; GTP has no effect on the reaction when ammonia is the substrate. The allosteric effector GTP functions by stabilizing the protein conformation that binds the tetrahedral intermediate(s) formed during glutamine hydrolysis. Inhibited by the product CTP, via allosteric rather than competitive inhibition.</text>
</comment>
<comment type="caution">
    <text evidence="11">Lacks conserved residue(s) required for the propagation of feature annotation.</text>
</comment>
<evidence type="ECO:0000256" key="5">
    <source>
        <dbReference type="ARBA" id="ARBA00022741"/>
    </source>
</evidence>
<feature type="region of interest" description="Amidoligase domain" evidence="11">
    <location>
        <begin position="1"/>
        <end position="282"/>
    </location>
</feature>
<feature type="domain" description="CTP synthase N-terminal" evidence="14">
    <location>
        <begin position="19"/>
        <end position="282"/>
    </location>
</feature>
<evidence type="ECO:0000256" key="12">
    <source>
        <dbReference type="SAM" id="Phobius"/>
    </source>
</evidence>
<keyword evidence="4 11" id="KW-0479">Metal-binding</keyword>